<dbReference type="EMBL" id="UGTJ01000001">
    <property type="protein sequence ID" value="SUB80553.1"/>
    <property type="molecule type" value="Genomic_DNA"/>
</dbReference>
<protein>
    <submittedName>
        <fullName evidence="1">Uncharacterized protein</fullName>
    </submittedName>
</protein>
<reference evidence="1 2" key="1">
    <citation type="submission" date="2018-06" db="EMBL/GenBank/DDBJ databases">
        <authorList>
            <consortium name="Pathogen Informatics"/>
            <person name="Doyle S."/>
        </authorList>
    </citation>
    <scope>NUCLEOTIDE SEQUENCE [LARGE SCALE GENOMIC DNA]</scope>
    <source>
        <strain evidence="1 2">NCTC13063</strain>
    </source>
</reference>
<organism evidence="1 2">
    <name type="scientific">Segatella buccae</name>
    <dbReference type="NCBI Taxonomy" id="28126"/>
    <lineage>
        <taxon>Bacteria</taxon>
        <taxon>Pseudomonadati</taxon>
        <taxon>Bacteroidota</taxon>
        <taxon>Bacteroidia</taxon>
        <taxon>Bacteroidales</taxon>
        <taxon>Prevotellaceae</taxon>
        <taxon>Segatella</taxon>
    </lineage>
</organism>
<proteinExistence type="predicted"/>
<evidence type="ECO:0000313" key="1">
    <source>
        <dbReference type="EMBL" id="SUB80553.1"/>
    </source>
</evidence>
<dbReference type="AlphaFoldDB" id="A0AAQ1UI92"/>
<evidence type="ECO:0000313" key="2">
    <source>
        <dbReference type="Proteomes" id="UP000255283"/>
    </source>
</evidence>
<name>A0AAQ1UI92_9BACT</name>
<dbReference type="Proteomes" id="UP000255283">
    <property type="component" value="Unassembled WGS sequence"/>
</dbReference>
<gene>
    <name evidence="1" type="ORF">NCTC13063_01839</name>
</gene>
<comment type="caution">
    <text evidence="1">The sequence shown here is derived from an EMBL/GenBank/DDBJ whole genome shotgun (WGS) entry which is preliminary data.</text>
</comment>
<accession>A0AAQ1UI92</accession>
<sequence length="46" mass="5156">MKSFKRRFSLLMPLLPACIYTKVKIMGIKNGAPPSPNLLLTLNLIL</sequence>